<comment type="caution">
    <text evidence="1">The sequence shown here is derived from an EMBL/GenBank/DDBJ whole genome shotgun (WGS) entry which is preliminary data.</text>
</comment>
<dbReference type="EMBL" id="MFKF01000317">
    <property type="protein sequence ID" value="OGG46415.1"/>
    <property type="molecule type" value="Genomic_DNA"/>
</dbReference>
<dbReference type="AlphaFoldDB" id="A0A1F6CB36"/>
<proteinExistence type="predicted"/>
<evidence type="ECO:0000313" key="1">
    <source>
        <dbReference type="EMBL" id="OGG46415.1"/>
    </source>
</evidence>
<gene>
    <name evidence="1" type="ORF">A3F84_05220</name>
</gene>
<accession>A0A1F6CB36</accession>
<evidence type="ECO:0000313" key="2">
    <source>
        <dbReference type="Proteomes" id="UP000178606"/>
    </source>
</evidence>
<sequence>MSRITSTEEFRRQIFELSGTNLPLSNLRKVGYDLSDDDDRDEILNHLRQLVRDGYAPANGLYGLIINHAI</sequence>
<name>A0A1F6CB36_HANXR</name>
<organism evidence="1 2">
    <name type="scientific">Handelsmanbacteria sp. (strain RIFCSPLOWO2_12_FULL_64_10)</name>
    <dbReference type="NCBI Taxonomy" id="1817868"/>
    <lineage>
        <taxon>Bacteria</taxon>
        <taxon>Candidatus Handelsmaniibacteriota</taxon>
    </lineage>
</organism>
<dbReference type="Proteomes" id="UP000178606">
    <property type="component" value="Unassembled WGS sequence"/>
</dbReference>
<reference evidence="1 2" key="1">
    <citation type="journal article" date="2016" name="Nat. Commun.">
        <title>Thousands of microbial genomes shed light on interconnected biogeochemical processes in an aquifer system.</title>
        <authorList>
            <person name="Anantharaman K."/>
            <person name="Brown C.T."/>
            <person name="Hug L.A."/>
            <person name="Sharon I."/>
            <person name="Castelle C.J."/>
            <person name="Probst A.J."/>
            <person name="Thomas B.C."/>
            <person name="Singh A."/>
            <person name="Wilkins M.J."/>
            <person name="Karaoz U."/>
            <person name="Brodie E.L."/>
            <person name="Williams K.H."/>
            <person name="Hubbard S.S."/>
            <person name="Banfield J.F."/>
        </authorList>
    </citation>
    <scope>NUCLEOTIDE SEQUENCE [LARGE SCALE GENOMIC DNA]</scope>
    <source>
        <strain evidence="2">RIFCSPLOWO2_12_FULL_64_10</strain>
    </source>
</reference>
<protein>
    <submittedName>
        <fullName evidence="1">Uncharacterized protein</fullName>
    </submittedName>
</protein>